<dbReference type="PROSITE" id="PS50929">
    <property type="entry name" value="ABC_TM1F"/>
    <property type="match status" value="1"/>
</dbReference>
<keyword evidence="3" id="KW-1003">Cell membrane</keyword>
<comment type="subcellular location">
    <subcellularLocation>
        <location evidence="1">Cell membrane</location>
        <topology evidence="1">Multi-pass membrane protein</topology>
    </subcellularLocation>
</comment>
<keyword evidence="8 10" id="KW-0472">Membrane</keyword>
<dbReference type="GO" id="GO:0005524">
    <property type="term" value="F:ATP binding"/>
    <property type="evidence" value="ECO:0007669"/>
    <property type="project" value="UniProtKB-KW"/>
</dbReference>
<evidence type="ECO:0000256" key="8">
    <source>
        <dbReference type="ARBA" id="ARBA00023136"/>
    </source>
</evidence>
<keyword evidence="14" id="KW-1185">Reference proteome</keyword>
<feature type="domain" description="ABC transporter" evidence="11">
    <location>
        <begin position="358"/>
        <end position="609"/>
    </location>
</feature>
<dbReference type="InterPro" id="IPR003593">
    <property type="entry name" value="AAA+_ATPase"/>
</dbReference>
<name>C6LA59_9FIRM</name>
<evidence type="ECO:0000256" key="6">
    <source>
        <dbReference type="ARBA" id="ARBA00022840"/>
    </source>
</evidence>
<dbReference type="InterPro" id="IPR017871">
    <property type="entry name" value="ABC_transporter-like_CS"/>
</dbReference>
<evidence type="ECO:0000256" key="1">
    <source>
        <dbReference type="ARBA" id="ARBA00004651"/>
    </source>
</evidence>
<dbReference type="InterPro" id="IPR003439">
    <property type="entry name" value="ABC_transporter-like_ATP-bd"/>
</dbReference>
<dbReference type="PROSITE" id="PS50893">
    <property type="entry name" value="ABC_TRANSPORTER_2"/>
    <property type="match status" value="1"/>
</dbReference>
<dbReference type="PANTHER" id="PTHR24221:SF654">
    <property type="entry name" value="ATP-BINDING CASSETTE SUB-FAMILY B MEMBER 6"/>
    <property type="match status" value="1"/>
</dbReference>
<feature type="transmembrane region" description="Helical" evidence="10">
    <location>
        <begin position="29"/>
        <end position="50"/>
    </location>
</feature>
<dbReference type="Gene3D" id="1.20.1560.10">
    <property type="entry name" value="ABC transporter type 1, transmembrane domain"/>
    <property type="match status" value="1"/>
</dbReference>
<evidence type="ECO:0000256" key="10">
    <source>
        <dbReference type="SAM" id="Phobius"/>
    </source>
</evidence>
<feature type="transmembrane region" description="Helical" evidence="10">
    <location>
        <begin position="283"/>
        <end position="304"/>
    </location>
</feature>
<dbReference type="Gene3D" id="3.40.50.300">
    <property type="entry name" value="P-loop containing nucleotide triphosphate hydrolases"/>
    <property type="match status" value="1"/>
</dbReference>
<dbReference type="InterPro" id="IPR011527">
    <property type="entry name" value="ABC1_TM_dom"/>
</dbReference>
<evidence type="ECO:0000259" key="11">
    <source>
        <dbReference type="PROSITE" id="PS50893"/>
    </source>
</evidence>
<evidence type="ECO:0000313" key="14">
    <source>
        <dbReference type="Proteomes" id="UP000005561"/>
    </source>
</evidence>
<feature type="domain" description="ABC transmembrane type-1" evidence="12">
    <location>
        <begin position="29"/>
        <end position="309"/>
    </location>
</feature>
<feature type="transmembrane region" description="Helical" evidence="10">
    <location>
        <begin position="62"/>
        <end position="83"/>
    </location>
</feature>
<comment type="caution">
    <text evidence="13">The sequence shown here is derived from an EMBL/GenBank/DDBJ whole genome shotgun (WGS) entry which is preliminary data.</text>
</comment>
<dbReference type="GO" id="GO:0140359">
    <property type="term" value="F:ABC-type transporter activity"/>
    <property type="evidence" value="ECO:0007669"/>
    <property type="project" value="InterPro"/>
</dbReference>
<dbReference type="eggNOG" id="COG1132">
    <property type="taxonomic scope" value="Bacteria"/>
</dbReference>
<reference evidence="13" key="1">
    <citation type="submission" date="2009-07" db="EMBL/GenBank/DDBJ databases">
        <authorList>
            <person name="Weinstock G."/>
            <person name="Sodergren E."/>
            <person name="Clifton S."/>
            <person name="Fulton L."/>
            <person name="Fulton B."/>
            <person name="Courtney L."/>
            <person name="Fronick C."/>
            <person name="Harrison M."/>
            <person name="Strong C."/>
            <person name="Farmer C."/>
            <person name="Delahaunty K."/>
            <person name="Markovic C."/>
            <person name="Hall O."/>
            <person name="Minx P."/>
            <person name="Tomlinson C."/>
            <person name="Mitreva M."/>
            <person name="Nelson J."/>
            <person name="Hou S."/>
            <person name="Wollam A."/>
            <person name="Pepin K.H."/>
            <person name="Johnson M."/>
            <person name="Bhonagiri V."/>
            <person name="Nash W.E."/>
            <person name="Warren W."/>
            <person name="Chinwalla A."/>
            <person name="Mardis E.R."/>
            <person name="Wilson R.K."/>
        </authorList>
    </citation>
    <scope>NUCLEOTIDE SEQUENCE [LARGE SCALE GENOMIC DNA]</scope>
    <source>
        <strain evidence="13">DSM 14469</strain>
    </source>
</reference>
<keyword evidence="7 10" id="KW-1133">Transmembrane helix</keyword>
<dbReference type="SUPFAM" id="SSF52540">
    <property type="entry name" value="P-loop containing nucleoside triphosphate hydrolases"/>
    <property type="match status" value="1"/>
</dbReference>
<feature type="transmembrane region" description="Helical" evidence="10">
    <location>
        <begin position="168"/>
        <end position="187"/>
    </location>
</feature>
<feature type="transmembrane region" description="Helical" evidence="10">
    <location>
        <begin position="247"/>
        <end position="271"/>
    </location>
</feature>
<dbReference type="CDD" id="cd07346">
    <property type="entry name" value="ABC_6TM_exporters"/>
    <property type="match status" value="1"/>
</dbReference>
<dbReference type="AlphaFoldDB" id="C6LA59"/>
<dbReference type="PANTHER" id="PTHR24221">
    <property type="entry name" value="ATP-BINDING CASSETTE SUB-FAMILY B"/>
    <property type="match status" value="1"/>
</dbReference>
<keyword evidence="6" id="KW-0067">ATP-binding</keyword>
<dbReference type="InterPro" id="IPR039421">
    <property type="entry name" value="Type_1_exporter"/>
</dbReference>
<dbReference type="GO" id="GO:0034040">
    <property type="term" value="F:ATPase-coupled lipid transmembrane transporter activity"/>
    <property type="evidence" value="ECO:0007669"/>
    <property type="project" value="TreeGrafter"/>
</dbReference>
<dbReference type="GO" id="GO:0016887">
    <property type="term" value="F:ATP hydrolysis activity"/>
    <property type="evidence" value="ECO:0007669"/>
    <property type="project" value="InterPro"/>
</dbReference>
<dbReference type="Pfam" id="PF00664">
    <property type="entry name" value="ABC_membrane"/>
    <property type="match status" value="1"/>
</dbReference>
<proteinExistence type="predicted"/>
<evidence type="ECO:0000256" key="5">
    <source>
        <dbReference type="ARBA" id="ARBA00022741"/>
    </source>
</evidence>
<evidence type="ECO:0000256" key="7">
    <source>
        <dbReference type="ARBA" id="ARBA00022989"/>
    </source>
</evidence>
<dbReference type="EMBL" id="ACCL02000002">
    <property type="protein sequence ID" value="EET62466.1"/>
    <property type="molecule type" value="Genomic_DNA"/>
</dbReference>
<feature type="transmembrane region" description="Helical" evidence="10">
    <location>
        <begin position="145"/>
        <end position="162"/>
    </location>
</feature>
<evidence type="ECO:0000256" key="4">
    <source>
        <dbReference type="ARBA" id="ARBA00022692"/>
    </source>
</evidence>
<dbReference type="SMART" id="SM00382">
    <property type="entry name" value="AAA"/>
    <property type="match status" value="1"/>
</dbReference>
<keyword evidence="2" id="KW-0813">Transport</keyword>
<feature type="region of interest" description="Disordered" evidence="9">
    <location>
        <begin position="355"/>
        <end position="384"/>
    </location>
</feature>
<evidence type="ECO:0000259" key="12">
    <source>
        <dbReference type="PROSITE" id="PS50929"/>
    </source>
</evidence>
<evidence type="ECO:0008006" key="15">
    <source>
        <dbReference type="Google" id="ProtNLM"/>
    </source>
</evidence>
<sequence length="642" mass="70761">MLKTGGFDMFKKVFEYAGPYRKDLYSATFIVLLSVLMGILPFVLACQIISPLVMGNTIDTGYVTARVAGVLVCLILQAVLYGWGLDVSHKAAYNTLLRLRTSLQKRFEQLPLGFIQDKGTGTIKKLFVDDVDSLEVLLAHSLPEGIANLMIPLAVYIAMFFIDWKLALLSLASVPVSVLAMMMMYSVGMKKMGPYYMAGQKMNNTIIEYVNGMEVVKVFNKDAQSYERFRKDVSDYRDYTLEWYKAAWPWMAVYSSLLPCTIILTLPLGAWFVLCGLSTLPDFILILCLSLSIGVPLLKSLGFLPTMPQLNYKIAALEQVLETAPLRQTEDTFHGMNHDICFDHVTFGYRVNSAGDRRRPEDASCAENAPECRKAQSGADGKPPAAMDAVITDVSFTAKTGQKTALVGESGSGKSTLAKLLIHYYDLQQGTISIGGQDITEMSLEALNSQISYVAQDQYLFNTSLLENIRMGRPGATDEEVLEAAKKAQCMEFLEKLPQGIHSMAGDAGKMLSGGQRQRISLARAILKNAPIVVLDEATAYADPENEEKMEAAIAELVKGKTLFVIAHRLPAIRDAGQICVIEHGRLAAAGTHEELLERCEEYQKLWKASQRSAGWKVTTANPARGYHDVVNSATNKGEEGK</sequence>
<dbReference type="FunFam" id="3.40.50.300:FF:000221">
    <property type="entry name" value="Multidrug ABC transporter ATP-binding protein"/>
    <property type="match status" value="1"/>
</dbReference>
<evidence type="ECO:0000313" key="13">
    <source>
        <dbReference type="EMBL" id="EET62466.1"/>
    </source>
</evidence>
<dbReference type="STRING" id="168384.SAMN05660368_02233"/>
<dbReference type="SUPFAM" id="SSF90123">
    <property type="entry name" value="ABC transporter transmembrane region"/>
    <property type="match status" value="1"/>
</dbReference>
<organism evidence="13 14">
    <name type="scientific">Marvinbryantia formatexigens DSM 14469</name>
    <dbReference type="NCBI Taxonomy" id="478749"/>
    <lineage>
        <taxon>Bacteria</taxon>
        <taxon>Bacillati</taxon>
        <taxon>Bacillota</taxon>
        <taxon>Clostridia</taxon>
        <taxon>Lachnospirales</taxon>
        <taxon>Lachnospiraceae</taxon>
        <taxon>Marvinbryantia</taxon>
    </lineage>
</organism>
<dbReference type="GO" id="GO:0005886">
    <property type="term" value="C:plasma membrane"/>
    <property type="evidence" value="ECO:0007669"/>
    <property type="project" value="UniProtKB-SubCell"/>
</dbReference>
<protein>
    <recommendedName>
        <fullName evidence="15">ABC transporter, ATP-binding protein</fullName>
    </recommendedName>
</protein>
<dbReference type="InterPro" id="IPR036640">
    <property type="entry name" value="ABC1_TM_sf"/>
</dbReference>
<dbReference type="Pfam" id="PF00005">
    <property type="entry name" value="ABC_tran"/>
    <property type="match status" value="1"/>
</dbReference>
<evidence type="ECO:0000256" key="9">
    <source>
        <dbReference type="SAM" id="MobiDB-lite"/>
    </source>
</evidence>
<gene>
    <name evidence="13" type="ORF">BRYFOR_05501</name>
</gene>
<evidence type="ECO:0000256" key="2">
    <source>
        <dbReference type="ARBA" id="ARBA00022448"/>
    </source>
</evidence>
<keyword evidence="4 10" id="KW-0812">Transmembrane</keyword>
<dbReference type="InterPro" id="IPR027417">
    <property type="entry name" value="P-loop_NTPase"/>
</dbReference>
<keyword evidence="5" id="KW-0547">Nucleotide-binding</keyword>
<dbReference type="PROSITE" id="PS00211">
    <property type="entry name" value="ABC_TRANSPORTER_1"/>
    <property type="match status" value="1"/>
</dbReference>
<dbReference type="Proteomes" id="UP000005561">
    <property type="component" value="Unassembled WGS sequence"/>
</dbReference>
<evidence type="ECO:0000256" key="3">
    <source>
        <dbReference type="ARBA" id="ARBA00022475"/>
    </source>
</evidence>
<accession>C6LA59</accession>